<dbReference type="EMBL" id="JANPWB010000010">
    <property type="protein sequence ID" value="KAJ1145055.1"/>
    <property type="molecule type" value="Genomic_DNA"/>
</dbReference>
<dbReference type="Proteomes" id="UP001066276">
    <property type="component" value="Chromosome 6"/>
</dbReference>
<evidence type="ECO:0000313" key="2">
    <source>
        <dbReference type="Proteomes" id="UP001066276"/>
    </source>
</evidence>
<evidence type="ECO:0000313" key="1">
    <source>
        <dbReference type="EMBL" id="KAJ1145055.1"/>
    </source>
</evidence>
<dbReference type="AlphaFoldDB" id="A0AAV7R336"/>
<organism evidence="1 2">
    <name type="scientific">Pleurodeles waltl</name>
    <name type="common">Iberian ribbed newt</name>
    <dbReference type="NCBI Taxonomy" id="8319"/>
    <lineage>
        <taxon>Eukaryota</taxon>
        <taxon>Metazoa</taxon>
        <taxon>Chordata</taxon>
        <taxon>Craniata</taxon>
        <taxon>Vertebrata</taxon>
        <taxon>Euteleostomi</taxon>
        <taxon>Amphibia</taxon>
        <taxon>Batrachia</taxon>
        <taxon>Caudata</taxon>
        <taxon>Salamandroidea</taxon>
        <taxon>Salamandridae</taxon>
        <taxon>Pleurodelinae</taxon>
        <taxon>Pleurodeles</taxon>
    </lineage>
</organism>
<keyword evidence="2" id="KW-1185">Reference proteome</keyword>
<name>A0AAV7R336_PLEWA</name>
<reference evidence="1" key="1">
    <citation type="journal article" date="2022" name="bioRxiv">
        <title>Sequencing and chromosome-scale assembly of the giantPleurodeles waltlgenome.</title>
        <authorList>
            <person name="Brown T."/>
            <person name="Elewa A."/>
            <person name="Iarovenko S."/>
            <person name="Subramanian E."/>
            <person name="Araus A.J."/>
            <person name="Petzold A."/>
            <person name="Susuki M."/>
            <person name="Suzuki K.-i.T."/>
            <person name="Hayashi T."/>
            <person name="Toyoda A."/>
            <person name="Oliveira C."/>
            <person name="Osipova E."/>
            <person name="Leigh N.D."/>
            <person name="Simon A."/>
            <person name="Yun M.H."/>
        </authorList>
    </citation>
    <scope>NUCLEOTIDE SEQUENCE</scope>
    <source>
        <strain evidence="1">20211129_DDA</strain>
        <tissue evidence="1">Liver</tissue>
    </source>
</reference>
<comment type="caution">
    <text evidence="1">The sequence shown here is derived from an EMBL/GenBank/DDBJ whole genome shotgun (WGS) entry which is preliminary data.</text>
</comment>
<proteinExistence type="predicted"/>
<accession>A0AAV7R336</accession>
<gene>
    <name evidence="1" type="ORF">NDU88_011347</name>
</gene>
<sequence length="160" mass="16574">MLPGSKEEIPRSCRWRSAKTFLTALRRLGPKQRPVISLGRPGGFPRVVRLSPGVLGTAVPVGGVFYRVAGRSGARPDSLARLRRGVGHCLSSETGLPPGVPGAGALGFESLGALLGPSDYRNVLRGLALDAGGAWVANGASGAHSKWRRPAETSSVGALD</sequence>
<protein>
    <submittedName>
        <fullName evidence="1">Uncharacterized protein</fullName>
    </submittedName>
</protein>